<dbReference type="PRINTS" id="PR00723">
    <property type="entry name" value="SUBTILISIN"/>
</dbReference>
<organism evidence="9">
    <name type="scientific">Platynereis dumerilii</name>
    <name type="common">Dumeril's clam worm</name>
    <dbReference type="NCBI Taxonomy" id="6359"/>
    <lineage>
        <taxon>Eukaryota</taxon>
        <taxon>Metazoa</taxon>
        <taxon>Spiralia</taxon>
        <taxon>Lophotrochozoa</taxon>
        <taxon>Annelida</taxon>
        <taxon>Polychaeta</taxon>
        <taxon>Errantia</taxon>
        <taxon>Phyllodocida</taxon>
        <taxon>Nereididae</taxon>
        <taxon>Platynereis</taxon>
    </lineage>
</organism>
<dbReference type="InterPro" id="IPR023827">
    <property type="entry name" value="Peptidase_S8_Asp-AS"/>
</dbReference>
<keyword evidence="3 5" id="KW-0378">Hydrolase</keyword>
<dbReference type="EMBL" id="KM577673">
    <property type="protein sequence ID" value="AIZ77502.1"/>
    <property type="molecule type" value="mRNA"/>
</dbReference>
<dbReference type="SUPFAM" id="SSF52743">
    <property type="entry name" value="Subtilisin-like"/>
    <property type="match status" value="1"/>
</dbReference>
<accession>A0A0A7MCF9</accession>
<evidence type="ECO:0000256" key="2">
    <source>
        <dbReference type="ARBA" id="ARBA00022670"/>
    </source>
</evidence>
<feature type="active site" description="Charge relay system" evidence="5">
    <location>
        <position position="184"/>
    </location>
</feature>
<dbReference type="PROSITE" id="PS00138">
    <property type="entry name" value="SUBTILASE_SER"/>
    <property type="match status" value="1"/>
</dbReference>
<dbReference type="InterPro" id="IPR022398">
    <property type="entry name" value="Peptidase_S8_His-AS"/>
</dbReference>
<feature type="active site" description="Charge relay system" evidence="5">
    <location>
        <position position="153"/>
    </location>
</feature>
<sequence>MLVKSCLLAALLCLAAAKSIENINHPGRIPGEYLIVLRQAPFRASRALYVNNVVSKLNGLSAQVLKSYDALSTPILKIKADDVAMTNALSIPEIASIEANVFERKIEQCGSQGSGSTYWGLSRVSSRAAPSYGSATYSYATNGGAGVNVYVLDTGIRDTHVDFEGRARFGANFASINEDDNNGHGTHCAGTVSGAASGVAKAANTVAVKVLTDLGFGSTAGIVDGINWSVGDVGSGRGVLSMSLGGGASSALDAAAESAVAAGLPVIAAAGNSNRDACLGSPSRAPNVITVGSTDNSDSLSSFSDWGTCVNILAPGSDIRSCGISSDTAYVNFSGTSMACPHVAGAVANYLSDNPSATPAQVLSALTSDGSSGYINLRG</sequence>
<evidence type="ECO:0000256" key="5">
    <source>
        <dbReference type="PROSITE-ProRule" id="PRU01240"/>
    </source>
</evidence>
<dbReference type="CDD" id="cd04077">
    <property type="entry name" value="Peptidases_S8_PCSK9_ProteinaseK_like"/>
    <property type="match status" value="1"/>
</dbReference>
<dbReference type="Pfam" id="PF00082">
    <property type="entry name" value="Peptidase_S8"/>
    <property type="match status" value="1"/>
</dbReference>
<evidence type="ECO:0000313" key="9">
    <source>
        <dbReference type="EMBL" id="AIZ77502.1"/>
    </source>
</evidence>
<evidence type="ECO:0000256" key="1">
    <source>
        <dbReference type="ARBA" id="ARBA00011073"/>
    </source>
</evidence>
<dbReference type="GO" id="GO:0004252">
    <property type="term" value="F:serine-type endopeptidase activity"/>
    <property type="evidence" value="ECO:0007669"/>
    <property type="project" value="UniProtKB-UniRule"/>
</dbReference>
<evidence type="ECO:0000256" key="7">
    <source>
        <dbReference type="SAM" id="SignalP"/>
    </source>
</evidence>
<name>A0A0A7MCF9_PLADU</name>
<dbReference type="Gene3D" id="3.40.50.200">
    <property type="entry name" value="Peptidase S8/S53 domain"/>
    <property type="match status" value="1"/>
</dbReference>
<feature type="chain" id="PRO_5002030019" evidence="7">
    <location>
        <begin position="18"/>
        <end position="379"/>
    </location>
</feature>
<dbReference type="InterPro" id="IPR023828">
    <property type="entry name" value="Peptidase_S8_Ser-AS"/>
</dbReference>
<dbReference type="PROSITE" id="PS51892">
    <property type="entry name" value="SUBTILASE"/>
    <property type="match status" value="1"/>
</dbReference>
<evidence type="ECO:0000256" key="3">
    <source>
        <dbReference type="ARBA" id="ARBA00022801"/>
    </source>
</evidence>
<feature type="domain" description="Peptidase S8/S53" evidence="8">
    <location>
        <begin position="144"/>
        <end position="366"/>
    </location>
</feature>
<dbReference type="InterPro" id="IPR036852">
    <property type="entry name" value="Peptidase_S8/S53_dom_sf"/>
</dbReference>
<proteinExistence type="evidence at transcript level"/>
<feature type="non-terminal residue" evidence="9">
    <location>
        <position position="379"/>
    </location>
</feature>
<keyword evidence="7" id="KW-0732">Signal</keyword>
<reference evidence="9" key="1">
    <citation type="journal article" date="2015" name="Front. Zool.">
        <title>Myoinhibitory peptide regulates feeding in the marine annelid Platynereis.</title>
        <authorList>
            <person name="Williams E.A."/>
            <person name="Conzelmann M."/>
            <person name="Jekely G."/>
        </authorList>
    </citation>
    <scope>NUCLEOTIDE SEQUENCE</scope>
</reference>
<dbReference type="InterPro" id="IPR015500">
    <property type="entry name" value="Peptidase_S8_subtilisin-rel"/>
</dbReference>
<comment type="similarity">
    <text evidence="1 5 6">Belongs to the peptidase S8 family.</text>
</comment>
<dbReference type="AlphaFoldDB" id="A0A0A7MCF9"/>
<feature type="active site" description="Charge relay system" evidence="5">
    <location>
        <position position="337"/>
    </location>
</feature>
<dbReference type="InterPro" id="IPR000209">
    <property type="entry name" value="Peptidase_S8/S53_dom"/>
</dbReference>
<evidence type="ECO:0000256" key="6">
    <source>
        <dbReference type="RuleBase" id="RU003355"/>
    </source>
</evidence>
<evidence type="ECO:0000256" key="4">
    <source>
        <dbReference type="ARBA" id="ARBA00022825"/>
    </source>
</evidence>
<dbReference type="FunFam" id="3.40.50.200:FF:000014">
    <property type="entry name" value="Proteinase K"/>
    <property type="match status" value="1"/>
</dbReference>
<dbReference type="InterPro" id="IPR034193">
    <property type="entry name" value="PCSK9_ProteinaseK-like"/>
</dbReference>
<evidence type="ECO:0000259" key="8">
    <source>
        <dbReference type="Pfam" id="PF00082"/>
    </source>
</evidence>
<dbReference type="PROSITE" id="PS00136">
    <property type="entry name" value="SUBTILASE_ASP"/>
    <property type="match status" value="1"/>
</dbReference>
<keyword evidence="4 5" id="KW-0720">Serine protease</keyword>
<dbReference type="InterPro" id="IPR050131">
    <property type="entry name" value="Peptidase_S8_subtilisin-like"/>
</dbReference>
<feature type="signal peptide" evidence="7">
    <location>
        <begin position="1"/>
        <end position="17"/>
    </location>
</feature>
<dbReference type="PROSITE" id="PS00137">
    <property type="entry name" value="SUBTILASE_HIS"/>
    <property type="match status" value="1"/>
</dbReference>
<dbReference type="PANTHER" id="PTHR43806:SF58">
    <property type="entry name" value="ALKALINE PROTEASE 1-RELATED"/>
    <property type="match status" value="1"/>
</dbReference>
<protein>
    <submittedName>
        <fullName evidence="9">Subtilisin-1</fullName>
    </submittedName>
</protein>
<keyword evidence="2 5" id="KW-0645">Protease</keyword>
<dbReference type="PANTHER" id="PTHR43806">
    <property type="entry name" value="PEPTIDASE S8"/>
    <property type="match status" value="1"/>
</dbReference>
<dbReference type="GO" id="GO:0006508">
    <property type="term" value="P:proteolysis"/>
    <property type="evidence" value="ECO:0007669"/>
    <property type="project" value="UniProtKB-KW"/>
</dbReference>
<dbReference type="GO" id="GO:0005615">
    <property type="term" value="C:extracellular space"/>
    <property type="evidence" value="ECO:0007669"/>
    <property type="project" value="TreeGrafter"/>
</dbReference>